<dbReference type="CDD" id="cd02947">
    <property type="entry name" value="TRX_family"/>
    <property type="match status" value="1"/>
</dbReference>
<evidence type="ECO:0000256" key="6">
    <source>
        <dbReference type="NCBIfam" id="TIGR01068"/>
    </source>
</evidence>
<keyword evidence="2" id="KW-0813">Transport</keyword>
<dbReference type="SUPFAM" id="SSF52833">
    <property type="entry name" value="Thioredoxin-like"/>
    <property type="match status" value="1"/>
</dbReference>
<keyword evidence="4" id="KW-1015">Disulfide bond</keyword>
<dbReference type="PANTHER" id="PTHR45663">
    <property type="entry name" value="GEO12009P1"/>
    <property type="match status" value="1"/>
</dbReference>
<dbReference type="RefSeq" id="WP_264777682.1">
    <property type="nucleotide sequence ID" value="NZ_AP026561.1"/>
</dbReference>
<evidence type="ECO:0000259" key="8">
    <source>
        <dbReference type="PROSITE" id="PS51352"/>
    </source>
</evidence>
<dbReference type="Pfam" id="PF00085">
    <property type="entry name" value="Thioredoxin"/>
    <property type="match status" value="1"/>
</dbReference>
<evidence type="ECO:0000256" key="5">
    <source>
        <dbReference type="ARBA" id="ARBA00023284"/>
    </source>
</evidence>
<dbReference type="InterPro" id="IPR017937">
    <property type="entry name" value="Thioredoxin_CS"/>
</dbReference>
<dbReference type="InterPro" id="IPR005746">
    <property type="entry name" value="Thioredoxin"/>
</dbReference>
<dbReference type="PROSITE" id="PS51352">
    <property type="entry name" value="THIOREDOXIN_2"/>
    <property type="match status" value="1"/>
</dbReference>
<keyword evidence="3" id="KW-0249">Electron transport</keyword>
<feature type="domain" description="Thioredoxin" evidence="8">
    <location>
        <begin position="1"/>
        <end position="106"/>
    </location>
</feature>
<comment type="similarity">
    <text evidence="1 7">Belongs to the thioredoxin family.</text>
</comment>
<evidence type="ECO:0000256" key="2">
    <source>
        <dbReference type="ARBA" id="ARBA00022448"/>
    </source>
</evidence>
<evidence type="ECO:0000256" key="7">
    <source>
        <dbReference type="PIRNR" id="PIRNR000077"/>
    </source>
</evidence>
<dbReference type="InterPro" id="IPR013766">
    <property type="entry name" value="Thioredoxin_domain"/>
</dbReference>
<evidence type="ECO:0000256" key="3">
    <source>
        <dbReference type="ARBA" id="ARBA00022982"/>
    </source>
</evidence>
<dbReference type="Gene3D" id="3.40.30.10">
    <property type="entry name" value="Glutaredoxin"/>
    <property type="match status" value="1"/>
</dbReference>
<gene>
    <name evidence="9" type="ORF">DAETH_38110</name>
</gene>
<keyword evidence="5" id="KW-0676">Redox-active center</keyword>
<dbReference type="NCBIfam" id="TIGR01068">
    <property type="entry name" value="thioredoxin"/>
    <property type="match status" value="1"/>
</dbReference>
<dbReference type="PANTHER" id="PTHR45663:SF11">
    <property type="entry name" value="GEO12009P1"/>
    <property type="match status" value="1"/>
</dbReference>
<dbReference type="PROSITE" id="PS00194">
    <property type="entry name" value="THIOREDOXIN_1"/>
    <property type="match status" value="1"/>
</dbReference>
<organism evidence="9 10">
    <name type="scientific">Deinococcus aetherius</name>
    <dbReference type="NCBI Taxonomy" id="200252"/>
    <lineage>
        <taxon>Bacteria</taxon>
        <taxon>Thermotogati</taxon>
        <taxon>Deinococcota</taxon>
        <taxon>Deinococci</taxon>
        <taxon>Deinococcales</taxon>
        <taxon>Deinococcaceae</taxon>
        <taxon>Deinococcus</taxon>
    </lineage>
</organism>
<dbReference type="PRINTS" id="PR00421">
    <property type="entry name" value="THIOREDOXIN"/>
</dbReference>
<sequence>MTQPIPLTDQTFADETAHGLTLVDFWADWCGPCHMIAPTVEGLAAEYAGRVKVAKVNVDEQPETAGRHGIRSIPTLILFRDGQPVRRVVGVQPGRTLARLLDGALADTVGAP</sequence>
<name>A0ABM8AJ33_9DEIO</name>
<keyword evidence="10" id="KW-1185">Reference proteome</keyword>
<evidence type="ECO:0000256" key="4">
    <source>
        <dbReference type="ARBA" id="ARBA00023157"/>
    </source>
</evidence>
<proteinExistence type="inferred from homology"/>
<reference evidence="9" key="1">
    <citation type="submission" date="2022-07" db="EMBL/GenBank/DDBJ databases">
        <title>Complete Genome Sequence of the Radioresistant Bacterium Deinococcus aetherius ST0316, Isolated from the Air Dust collected in Lower Stratosphere above Japan.</title>
        <authorList>
            <person name="Satoh K."/>
            <person name="Hagiwara K."/>
            <person name="Katsumata K."/>
            <person name="Kubo A."/>
            <person name="Yokobori S."/>
            <person name="Yamagishi A."/>
            <person name="Oono Y."/>
            <person name="Narumi I."/>
        </authorList>
    </citation>
    <scope>NUCLEOTIDE SEQUENCE</scope>
    <source>
        <strain evidence="9">ST0316</strain>
        <plasmid evidence="9">pDAETH-1</plasmid>
    </source>
</reference>
<dbReference type="EMBL" id="AP026561">
    <property type="protein sequence ID" value="BDP43842.1"/>
    <property type="molecule type" value="Genomic_DNA"/>
</dbReference>
<dbReference type="PIRSF" id="PIRSF000077">
    <property type="entry name" value="Thioredoxin"/>
    <property type="match status" value="1"/>
</dbReference>
<protein>
    <recommendedName>
        <fullName evidence="6 7">Thioredoxin</fullName>
    </recommendedName>
</protein>
<evidence type="ECO:0000313" key="9">
    <source>
        <dbReference type="EMBL" id="BDP43842.1"/>
    </source>
</evidence>
<dbReference type="InterPro" id="IPR036249">
    <property type="entry name" value="Thioredoxin-like_sf"/>
</dbReference>
<evidence type="ECO:0000313" key="10">
    <source>
        <dbReference type="Proteomes" id="UP001064971"/>
    </source>
</evidence>
<geneLocation type="plasmid" evidence="9 10">
    <name>pDAETH-1</name>
</geneLocation>
<dbReference type="Proteomes" id="UP001064971">
    <property type="component" value="Plasmid pDAETH-1"/>
</dbReference>
<accession>A0ABM8AJ33</accession>
<keyword evidence="9" id="KW-0614">Plasmid</keyword>
<evidence type="ECO:0000256" key="1">
    <source>
        <dbReference type="ARBA" id="ARBA00008987"/>
    </source>
</evidence>